<gene>
    <name evidence="1" type="ORF">A3B92_04060</name>
</gene>
<proteinExistence type="predicted"/>
<dbReference type="Proteomes" id="UP000177960">
    <property type="component" value="Unassembled WGS sequence"/>
</dbReference>
<dbReference type="EMBL" id="MHJG01000025">
    <property type="protein sequence ID" value="OGY63244.1"/>
    <property type="molecule type" value="Genomic_DNA"/>
</dbReference>
<dbReference type="Pfam" id="PF09954">
    <property type="entry name" value="DUF2188"/>
    <property type="match status" value="1"/>
</dbReference>
<reference evidence="1 2" key="1">
    <citation type="journal article" date="2016" name="Nat. Commun.">
        <title>Thousands of microbial genomes shed light on interconnected biogeochemical processes in an aquifer system.</title>
        <authorList>
            <person name="Anantharaman K."/>
            <person name="Brown C.T."/>
            <person name="Hug L.A."/>
            <person name="Sharon I."/>
            <person name="Castelle C.J."/>
            <person name="Probst A.J."/>
            <person name="Thomas B.C."/>
            <person name="Singh A."/>
            <person name="Wilkins M.J."/>
            <person name="Karaoz U."/>
            <person name="Brodie E.L."/>
            <person name="Williams K.H."/>
            <person name="Hubbard S.S."/>
            <person name="Banfield J.F."/>
        </authorList>
    </citation>
    <scope>NUCLEOTIDE SEQUENCE [LARGE SCALE GENOMIC DNA]</scope>
</reference>
<organism evidence="1 2">
    <name type="scientific">Candidatus Harrisonbacteria bacterium RIFCSPHIGHO2_02_FULL_42_16</name>
    <dbReference type="NCBI Taxonomy" id="1798404"/>
    <lineage>
        <taxon>Bacteria</taxon>
        <taxon>Candidatus Harrisoniibacteriota</taxon>
    </lineage>
</organism>
<sequence>MAGKQVWVSPSNEGWKVQSAKAERAAAIVATKVEAVELAREIAINKKAELIVQNLDGEIAWRNSYGNDSFPPRG</sequence>
<dbReference type="InterPro" id="IPR018691">
    <property type="entry name" value="DUF2188"/>
</dbReference>
<evidence type="ECO:0000313" key="1">
    <source>
        <dbReference type="EMBL" id="OGY63244.1"/>
    </source>
</evidence>
<evidence type="ECO:0000313" key="2">
    <source>
        <dbReference type="Proteomes" id="UP000177960"/>
    </source>
</evidence>
<comment type="caution">
    <text evidence="1">The sequence shown here is derived from an EMBL/GenBank/DDBJ whole genome shotgun (WGS) entry which is preliminary data.</text>
</comment>
<accession>A0A1G1ZFB4</accession>
<evidence type="ECO:0008006" key="3">
    <source>
        <dbReference type="Google" id="ProtNLM"/>
    </source>
</evidence>
<name>A0A1G1ZFB4_9BACT</name>
<protein>
    <recommendedName>
        <fullName evidence="3">DUF2188 domain-containing protein</fullName>
    </recommendedName>
</protein>
<dbReference type="AlphaFoldDB" id="A0A1G1ZFB4"/>